<dbReference type="InterPro" id="IPR009875">
    <property type="entry name" value="PilZ_domain"/>
</dbReference>
<dbReference type="GO" id="GO:0035438">
    <property type="term" value="F:cyclic-di-GMP binding"/>
    <property type="evidence" value="ECO:0007669"/>
    <property type="project" value="InterPro"/>
</dbReference>
<evidence type="ECO:0000259" key="3">
    <source>
        <dbReference type="Pfam" id="PF07238"/>
    </source>
</evidence>
<sequence length="226" mass="25290">MADVEHTDLKIQVGELLQLQPRDGDNSRRLHVNLIGYLPGVSLLVTTPMVADKVMIIREGQPFVARMMAGNRIVGFTTTVLRTCSRPFPYLHLSYPEEMEQITVRKAQRVRVKLFSALKNTNPDFQLDKPQSATIVDISTSGALLVSSDQLGEIDDKVNVNCAIKLAGTEKLLSLPAVIRNVHIEPSEEHGEHSYYHGLELNLKSQQDIFALHGYVYEQIVKAQSE</sequence>
<evidence type="ECO:0008006" key="6">
    <source>
        <dbReference type="Google" id="ProtNLM"/>
    </source>
</evidence>
<accession>A0A3B0YC25</accession>
<evidence type="ECO:0000256" key="2">
    <source>
        <dbReference type="ARBA" id="ARBA00023143"/>
    </source>
</evidence>
<dbReference type="EMBL" id="UOFM01000263">
    <property type="protein sequence ID" value="VAW78418.1"/>
    <property type="molecule type" value="Genomic_DNA"/>
</dbReference>
<organism evidence="5">
    <name type="scientific">hydrothermal vent metagenome</name>
    <dbReference type="NCBI Taxonomy" id="652676"/>
    <lineage>
        <taxon>unclassified sequences</taxon>
        <taxon>metagenomes</taxon>
        <taxon>ecological metagenomes</taxon>
    </lineage>
</organism>
<dbReference type="SUPFAM" id="SSF141371">
    <property type="entry name" value="PilZ domain-like"/>
    <property type="match status" value="2"/>
</dbReference>
<dbReference type="InterPro" id="IPR009926">
    <property type="entry name" value="T3SS_YcgR_PilZN"/>
</dbReference>
<gene>
    <name evidence="5" type="ORF">MNBD_GAMMA14-177</name>
</gene>
<keyword evidence="1" id="KW-0547">Nucleotide-binding</keyword>
<dbReference type="Pfam" id="PF07238">
    <property type="entry name" value="PilZ"/>
    <property type="match status" value="1"/>
</dbReference>
<dbReference type="AlphaFoldDB" id="A0A3B0YC25"/>
<name>A0A3B0YC25_9ZZZZ</name>
<feature type="domain" description="Type III secretion system flagellar brake protein YcgR PilZN" evidence="4">
    <location>
        <begin position="12"/>
        <end position="96"/>
    </location>
</feature>
<dbReference type="Gene3D" id="2.30.110.10">
    <property type="entry name" value="Electron Transport, Fmn-binding Protein, Chain A"/>
    <property type="match status" value="1"/>
</dbReference>
<evidence type="ECO:0000256" key="1">
    <source>
        <dbReference type="ARBA" id="ARBA00022741"/>
    </source>
</evidence>
<evidence type="ECO:0000313" key="5">
    <source>
        <dbReference type="EMBL" id="VAW78418.1"/>
    </source>
</evidence>
<evidence type="ECO:0000259" key="4">
    <source>
        <dbReference type="Pfam" id="PF12945"/>
    </source>
</evidence>
<reference evidence="5" key="1">
    <citation type="submission" date="2018-06" db="EMBL/GenBank/DDBJ databases">
        <authorList>
            <person name="Zhirakovskaya E."/>
        </authorList>
    </citation>
    <scope>NUCLEOTIDE SEQUENCE</scope>
</reference>
<feature type="domain" description="PilZ" evidence="3">
    <location>
        <begin position="105"/>
        <end position="200"/>
    </location>
</feature>
<proteinExistence type="predicted"/>
<keyword evidence="2" id="KW-0975">Bacterial flagellum</keyword>
<protein>
    <recommendedName>
        <fullName evidence="6">Flagellar brake protein</fullName>
    </recommendedName>
</protein>
<dbReference type="Pfam" id="PF12945">
    <property type="entry name" value="PilZNR"/>
    <property type="match status" value="1"/>
</dbReference>
<dbReference type="InterPro" id="IPR012349">
    <property type="entry name" value="Split_barrel_FMN-bd"/>
</dbReference>